<dbReference type="GO" id="GO:0003682">
    <property type="term" value="F:chromatin binding"/>
    <property type="evidence" value="ECO:0007669"/>
    <property type="project" value="InterPro"/>
</dbReference>
<evidence type="ECO:0000256" key="1">
    <source>
        <dbReference type="SAM" id="MobiDB-lite"/>
    </source>
</evidence>
<gene>
    <name evidence="3" type="ORF">RND81_06G243200</name>
</gene>
<dbReference type="AlphaFoldDB" id="A0AAW1KEL5"/>
<comment type="caution">
    <text evidence="3">The sequence shown here is derived from an EMBL/GenBank/DDBJ whole genome shotgun (WGS) entry which is preliminary data.</text>
</comment>
<feature type="region of interest" description="Disordered" evidence="1">
    <location>
        <begin position="89"/>
        <end position="124"/>
    </location>
</feature>
<feature type="compositionally biased region" description="Acidic residues" evidence="1">
    <location>
        <begin position="89"/>
        <end position="109"/>
    </location>
</feature>
<dbReference type="EMBL" id="JBDFQZ010000006">
    <property type="protein sequence ID" value="KAK9716577.1"/>
    <property type="molecule type" value="Genomic_DNA"/>
</dbReference>
<evidence type="ECO:0000313" key="4">
    <source>
        <dbReference type="Proteomes" id="UP001443914"/>
    </source>
</evidence>
<dbReference type="Pfam" id="PF01426">
    <property type="entry name" value="BAH"/>
    <property type="match status" value="1"/>
</dbReference>
<dbReference type="Gene3D" id="2.30.30.490">
    <property type="match status" value="1"/>
</dbReference>
<accession>A0AAW1KEL5</accession>
<organism evidence="3 4">
    <name type="scientific">Saponaria officinalis</name>
    <name type="common">Common soapwort</name>
    <name type="synonym">Lychnis saponaria</name>
    <dbReference type="NCBI Taxonomy" id="3572"/>
    <lineage>
        <taxon>Eukaryota</taxon>
        <taxon>Viridiplantae</taxon>
        <taxon>Streptophyta</taxon>
        <taxon>Embryophyta</taxon>
        <taxon>Tracheophyta</taxon>
        <taxon>Spermatophyta</taxon>
        <taxon>Magnoliopsida</taxon>
        <taxon>eudicotyledons</taxon>
        <taxon>Gunneridae</taxon>
        <taxon>Pentapetalae</taxon>
        <taxon>Caryophyllales</taxon>
        <taxon>Caryophyllaceae</taxon>
        <taxon>Caryophylleae</taxon>
        <taxon>Saponaria</taxon>
    </lineage>
</organism>
<proteinExistence type="predicted"/>
<dbReference type="SMART" id="SM00439">
    <property type="entry name" value="BAH"/>
    <property type="match status" value="1"/>
</dbReference>
<protein>
    <recommendedName>
        <fullName evidence="2">BAH domain-containing protein</fullName>
    </recommendedName>
</protein>
<dbReference type="InterPro" id="IPR043151">
    <property type="entry name" value="BAH_sf"/>
</dbReference>
<dbReference type="InterPro" id="IPR001025">
    <property type="entry name" value="BAH_dom"/>
</dbReference>
<evidence type="ECO:0000259" key="2">
    <source>
        <dbReference type="PROSITE" id="PS51038"/>
    </source>
</evidence>
<dbReference type="PANTHER" id="PTHR46871:SF1">
    <property type="entry name" value="BROMO-ADJACENT HOMOLOGY (BAH) DOMAIN-CONTAINING PROTEIN"/>
    <property type="match status" value="1"/>
</dbReference>
<reference evidence="3" key="1">
    <citation type="submission" date="2024-03" db="EMBL/GenBank/DDBJ databases">
        <title>WGS assembly of Saponaria officinalis var. Norfolk2.</title>
        <authorList>
            <person name="Jenkins J."/>
            <person name="Shu S."/>
            <person name="Grimwood J."/>
            <person name="Barry K."/>
            <person name="Goodstein D."/>
            <person name="Schmutz J."/>
            <person name="Leebens-Mack J."/>
            <person name="Osbourn A."/>
        </authorList>
    </citation>
    <scope>NUCLEOTIDE SEQUENCE [LARGE SCALE GENOMIC DNA]</scope>
    <source>
        <strain evidence="3">JIC</strain>
    </source>
</reference>
<dbReference type="Proteomes" id="UP001443914">
    <property type="component" value="Unassembled WGS sequence"/>
</dbReference>
<name>A0AAW1KEL5_SAPOF</name>
<sequence length="264" mass="30045">MGVFARDDRKNTITKETMVGIRVSDKIRRDFPDSITTSTISSPNNSLDHENPNKKMKLLHEIEPLNHQLHQQIRRDSSVCVDSVVDDVEEDGEDCNDDDDDDEDDESVNDAEPIGDVVRVSDDGGSKRNHFRAFRFDGNVFQLEDTVLVAPEEGKVKPSVAVIKDIFQVGSDSLMVCGRRFYRPEEAEKKEGGTWQTSDARELFYSSYLDELDAFNVMHKCVIHLVPVGKTLPDRKQQPGFIVQKFYDFGTKTIRNLTKRDCDL</sequence>
<dbReference type="PROSITE" id="PS51038">
    <property type="entry name" value="BAH"/>
    <property type="match status" value="1"/>
</dbReference>
<feature type="domain" description="BAH" evidence="2">
    <location>
        <begin position="139"/>
        <end position="258"/>
    </location>
</feature>
<evidence type="ECO:0000313" key="3">
    <source>
        <dbReference type="EMBL" id="KAK9716577.1"/>
    </source>
</evidence>
<keyword evidence="4" id="KW-1185">Reference proteome</keyword>
<dbReference type="PANTHER" id="PTHR46871">
    <property type="entry name" value="BROMO-ADJACENT HOMOLOGY (BAH) DOMAIN-CONTAINING PROTEIN"/>
    <property type="match status" value="1"/>
</dbReference>